<reference evidence="18" key="1">
    <citation type="submission" date="2020-02" db="EMBL/GenBank/DDBJ databases">
        <authorList>
            <person name="Palmer J.M."/>
        </authorList>
    </citation>
    <scope>NUCLEOTIDE SEQUENCE</scope>
    <source>
        <strain evidence="18">EPUS1.4</strain>
        <tissue evidence="18">Thallus</tissue>
    </source>
</reference>
<keyword evidence="4 15" id="KW-0444">Lipid biosynthesis</keyword>
<keyword evidence="6 14" id="KW-0067">ATP-binding</keyword>
<evidence type="ECO:0000256" key="7">
    <source>
        <dbReference type="ARBA" id="ARBA00022955"/>
    </source>
</evidence>
<evidence type="ECO:0000256" key="13">
    <source>
        <dbReference type="ARBA" id="ARBA00048416"/>
    </source>
</evidence>
<sequence>MGDNRQGPVYRSSTTAPVNIAVIKYWGKRDATLNLPTNSSLSVTLSQASLRTHTTASCSAHYAAHEGDSLLLNGSAEPIQHSPRTQACLGQLRSLRSSLEASDPSLPKLSGLPLHIVSTNNFPTAAGLASSAAGFAALVRSIADLYALPQSATELSRIARQGSGSACRSLMGGYVAWRAGSAADGSDSLADEVAPPAHWPQMRALVLVVSAAKKHLPSTAGMQVTVKTSSLFPTRADVVVPRRMQNMEQAIRARDFDAFARLTMQDSNGFHAVCLDSWPPIAYLNDVSRAAVRVVEAINQQSTDAGAGLLAAYTFDAGPNAVVYYLERDTERVAGVFRALLGNERVEGWEGSYGQDIKPAEMEELATLDEKAVETLRAGVSRVICTGVGGGPEKVDSHLVDERGEPVWE</sequence>
<evidence type="ECO:0000313" key="18">
    <source>
        <dbReference type="EMBL" id="KAF7506168.1"/>
    </source>
</evidence>
<evidence type="ECO:0000256" key="1">
    <source>
        <dbReference type="ARBA" id="ARBA00005055"/>
    </source>
</evidence>
<evidence type="ECO:0000259" key="17">
    <source>
        <dbReference type="Pfam" id="PF22700"/>
    </source>
</evidence>
<evidence type="ECO:0000256" key="15">
    <source>
        <dbReference type="RuleBase" id="RU363086"/>
    </source>
</evidence>
<keyword evidence="5 14" id="KW-0547">Nucleotide-binding</keyword>
<evidence type="ECO:0000313" key="19">
    <source>
        <dbReference type="Proteomes" id="UP000606974"/>
    </source>
</evidence>
<dbReference type="InterPro" id="IPR036554">
    <property type="entry name" value="GHMP_kinase_C_sf"/>
</dbReference>
<comment type="similarity">
    <text evidence="2 14 15">Belongs to the diphosphomevalonate decarboxylase family.</text>
</comment>
<dbReference type="NCBIfam" id="TIGR01240">
    <property type="entry name" value="mevDPdecarb"/>
    <property type="match status" value="1"/>
</dbReference>
<dbReference type="Proteomes" id="UP000606974">
    <property type="component" value="Unassembled WGS sequence"/>
</dbReference>
<accession>A0A8H7AC72</accession>
<evidence type="ECO:0000256" key="10">
    <source>
        <dbReference type="ARBA" id="ARBA00023166"/>
    </source>
</evidence>
<dbReference type="Gene3D" id="3.30.70.890">
    <property type="entry name" value="GHMP kinase, C-terminal domain"/>
    <property type="match status" value="1"/>
</dbReference>
<evidence type="ECO:0000256" key="3">
    <source>
        <dbReference type="ARBA" id="ARBA00012296"/>
    </source>
</evidence>
<comment type="caution">
    <text evidence="18">The sequence shown here is derived from an EMBL/GenBank/DDBJ whole genome shotgun (WGS) entry which is preliminary data.</text>
</comment>
<dbReference type="PANTHER" id="PTHR10977">
    <property type="entry name" value="DIPHOSPHOMEVALONATE DECARBOXYLASE"/>
    <property type="match status" value="1"/>
</dbReference>
<organism evidence="18 19">
    <name type="scientific">Endocarpon pusillum</name>
    <dbReference type="NCBI Taxonomy" id="364733"/>
    <lineage>
        <taxon>Eukaryota</taxon>
        <taxon>Fungi</taxon>
        <taxon>Dikarya</taxon>
        <taxon>Ascomycota</taxon>
        <taxon>Pezizomycotina</taxon>
        <taxon>Eurotiomycetes</taxon>
        <taxon>Chaetothyriomycetidae</taxon>
        <taxon>Verrucariales</taxon>
        <taxon>Verrucariaceae</taxon>
        <taxon>Endocarpon</taxon>
    </lineage>
</organism>
<dbReference type="GO" id="GO:0005829">
    <property type="term" value="C:cytosol"/>
    <property type="evidence" value="ECO:0007669"/>
    <property type="project" value="InterPro"/>
</dbReference>
<dbReference type="EMBL" id="JAACFV010000092">
    <property type="protein sequence ID" value="KAF7506168.1"/>
    <property type="molecule type" value="Genomic_DNA"/>
</dbReference>
<evidence type="ECO:0000256" key="2">
    <source>
        <dbReference type="ARBA" id="ARBA00008831"/>
    </source>
</evidence>
<evidence type="ECO:0000256" key="4">
    <source>
        <dbReference type="ARBA" id="ARBA00022516"/>
    </source>
</evidence>
<dbReference type="AlphaFoldDB" id="A0A8H7AC72"/>
<dbReference type="InterPro" id="IPR005935">
    <property type="entry name" value="Mev_decarb"/>
</dbReference>
<dbReference type="InterPro" id="IPR053859">
    <property type="entry name" value="MVD-like_N"/>
</dbReference>
<dbReference type="GO" id="GO:0016126">
    <property type="term" value="P:sterol biosynthetic process"/>
    <property type="evidence" value="ECO:0007669"/>
    <property type="project" value="UniProtKB-KW"/>
</dbReference>
<evidence type="ECO:0000256" key="5">
    <source>
        <dbReference type="ARBA" id="ARBA00022741"/>
    </source>
</evidence>
<dbReference type="UniPathway" id="UPA00057">
    <property type="reaction ID" value="UER00100"/>
</dbReference>
<feature type="domain" description="Diphosphomevalonate decarboxylase-like N-terminal" evidence="17">
    <location>
        <begin position="16"/>
        <end position="190"/>
    </location>
</feature>
<evidence type="ECO:0000259" key="16">
    <source>
        <dbReference type="Pfam" id="PF18376"/>
    </source>
</evidence>
<dbReference type="OrthoDB" id="10253702at2759"/>
<evidence type="ECO:0000256" key="6">
    <source>
        <dbReference type="ARBA" id="ARBA00022840"/>
    </source>
</evidence>
<dbReference type="InterPro" id="IPR029765">
    <property type="entry name" value="Mev_diP_decarb"/>
</dbReference>
<dbReference type="PANTHER" id="PTHR10977:SF3">
    <property type="entry name" value="DIPHOSPHOMEVALONATE DECARBOXYLASE"/>
    <property type="match status" value="1"/>
</dbReference>
<dbReference type="PIRSF" id="PIRSF015950">
    <property type="entry name" value="Mev_P_decrbx"/>
    <property type="match status" value="1"/>
</dbReference>
<keyword evidence="19" id="KW-1185">Reference proteome</keyword>
<dbReference type="InterPro" id="IPR041431">
    <property type="entry name" value="Mvd1_C"/>
</dbReference>
<dbReference type="SUPFAM" id="SSF54211">
    <property type="entry name" value="Ribosomal protein S5 domain 2-like"/>
    <property type="match status" value="1"/>
</dbReference>
<feature type="domain" description="Mvd1 C-terminal" evidence="16">
    <location>
        <begin position="204"/>
        <end position="394"/>
    </location>
</feature>
<protein>
    <recommendedName>
        <fullName evidence="3 14">Diphosphomevalonate decarboxylase</fullName>
        <ecNumber evidence="3 14">4.1.1.33</ecNumber>
    </recommendedName>
</protein>
<keyword evidence="12 14" id="KW-0456">Lyase</keyword>
<evidence type="ECO:0000256" key="14">
    <source>
        <dbReference type="PIRNR" id="PIRNR015950"/>
    </source>
</evidence>
<dbReference type="InterPro" id="IPR014721">
    <property type="entry name" value="Ribsml_uS5_D2-typ_fold_subgr"/>
</dbReference>
<gene>
    <name evidence="18" type="ORF">GJ744_012148</name>
</gene>
<keyword evidence="8 15" id="KW-0756">Sterol biosynthesis</keyword>
<dbReference type="Gene3D" id="3.30.230.10">
    <property type="match status" value="1"/>
</dbReference>
<comment type="catalytic activity">
    <reaction evidence="13">
        <text>(R)-5-diphosphomevalonate + ATP = isopentenyl diphosphate + ADP + phosphate + CO2</text>
        <dbReference type="Rhea" id="RHEA:23732"/>
        <dbReference type="ChEBI" id="CHEBI:16526"/>
        <dbReference type="ChEBI" id="CHEBI:30616"/>
        <dbReference type="ChEBI" id="CHEBI:43474"/>
        <dbReference type="ChEBI" id="CHEBI:57557"/>
        <dbReference type="ChEBI" id="CHEBI:128769"/>
        <dbReference type="ChEBI" id="CHEBI:456216"/>
        <dbReference type="EC" id="4.1.1.33"/>
    </reaction>
    <physiologicalReaction direction="left-to-right" evidence="13">
        <dbReference type="Rhea" id="RHEA:23733"/>
    </physiologicalReaction>
</comment>
<keyword evidence="7 15" id="KW-0752">Steroid biosynthesis</keyword>
<comment type="pathway">
    <text evidence="1 15">Isoprenoid biosynthesis; isopentenyl diphosphate biosynthesis via mevalonate pathway; isopentenyl diphosphate from (R)-mevalonate: step 3/3.</text>
</comment>
<dbReference type="GO" id="GO:0019287">
    <property type="term" value="P:isopentenyl diphosphate biosynthetic process, mevalonate pathway"/>
    <property type="evidence" value="ECO:0007669"/>
    <property type="project" value="UniProtKB-UniRule"/>
</dbReference>
<keyword evidence="9 14" id="KW-0443">Lipid metabolism</keyword>
<evidence type="ECO:0000256" key="8">
    <source>
        <dbReference type="ARBA" id="ARBA00023011"/>
    </source>
</evidence>
<dbReference type="FunFam" id="3.30.230.10:FF:000018">
    <property type="entry name" value="Diphosphomevalonate decarboxylase"/>
    <property type="match status" value="1"/>
</dbReference>
<dbReference type="EC" id="4.1.1.33" evidence="3 14"/>
<evidence type="ECO:0000256" key="11">
    <source>
        <dbReference type="ARBA" id="ARBA00023221"/>
    </source>
</evidence>
<dbReference type="GO" id="GO:0004163">
    <property type="term" value="F:diphosphomevalonate decarboxylase activity"/>
    <property type="evidence" value="ECO:0007669"/>
    <property type="project" value="UniProtKB-UniRule"/>
</dbReference>
<keyword evidence="10 15" id="KW-1207">Sterol metabolism</keyword>
<name>A0A8H7AC72_9EURO</name>
<dbReference type="Pfam" id="PF18376">
    <property type="entry name" value="MDD_C"/>
    <property type="match status" value="1"/>
</dbReference>
<proteinExistence type="inferred from homology"/>
<dbReference type="InterPro" id="IPR020568">
    <property type="entry name" value="Ribosomal_Su5_D2-typ_SF"/>
</dbReference>
<dbReference type="SUPFAM" id="SSF55060">
    <property type="entry name" value="GHMP Kinase, C-terminal domain"/>
    <property type="match status" value="1"/>
</dbReference>
<keyword evidence="11 15" id="KW-0753">Steroid metabolism</keyword>
<dbReference type="Pfam" id="PF22700">
    <property type="entry name" value="MVD-like_N"/>
    <property type="match status" value="1"/>
</dbReference>
<evidence type="ECO:0000256" key="9">
    <source>
        <dbReference type="ARBA" id="ARBA00023098"/>
    </source>
</evidence>
<evidence type="ECO:0000256" key="12">
    <source>
        <dbReference type="ARBA" id="ARBA00023239"/>
    </source>
</evidence>
<dbReference type="GO" id="GO:0005524">
    <property type="term" value="F:ATP binding"/>
    <property type="evidence" value="ECO:0007669"/>
    <property type="project" value="UniProtKB-UniRule"/>
</dbReference>